<name>A0A2C6KJ33_9APIC</name>
<dbReference type="RefSeq" id="XP_067925725.1">
    <property type="nucleotide sequence ID" value="XM_068062305.1"/>
</dbReference>
<sequence length="710" mass="73883">MESQHGKTVQRRGLSHANRAAPYPCPPLATDSQSHGFAAHQHRHRDSGPYGVHAPRDELTSRIPAAGCASVDPAAVASSSFSNDLPTSFEAGQHEGMLAEDGAERGVGVCGSAESSAVGSESTVGNTGPRADTASCSSDDRVQESRESSAGLPQVPRTVSSGEKGSVREPQERILSFKENGQVGDDGQGQDCVADVSASDRQCVSPSESLSVSSPSSDPPSTSPAACRISRSPDRGTSRTLGATTRQEEAVPASAAPSVPHVPVDPGDTSSMSPVLLPSSPHEIAPPSEFLEPPVTSSAAAGGEEEDCVLLPPPLSPTSARFSPEDAEELRRLLLLERKMHSASVPLLPRGVGQRSRRASRLLRGWGGHEGEELSHKPSDAEERRRAVLSSSPSVSMLSCSSPVSVSPASAQPRSAFTGKSYSGAGSGTSGGLLTDLDIARLLSRRLRITCARANKKGGGGAGGPPGPPSPPASAGPQSGQQQQPHSSSNSGSTGGGGGGLHVVVPNVCGTRVSLFSDRMVMKKGNVDVGTEVANSSMGIAGGGLGWGGRGGGRKRKRAAALLDQLQILRCVNCGEIARGGYKFGDYVICRCCGENNFAVVQEWSPGAERSLLLGAGGGGGAVNETLHRYHHHHHQSMIGNGGRCKRELEREEREECEVEQEQDRGGEPQLMAADESSEEEEDSAQGVIFQPFGGGDRVMKERARIMRGL</sequence>
<feature type="compositionally biased region" description="Low complexity" evidence="1">
    <location>
        <begin position="205"/>
        <end position="216"/>
    </location>
</feature>
<evidence type="ECO:0000256" key="1">
    <source>
        <dbReference type="SAM" id="MobiDB-lite"/>
    </source>
</evidence>
<feature type="compositionally biased region" description="Low complexity" evidence="1">
    <location>
        <begin position="181"/>
        <end position="196"/>
    </location>
</feature>
<accession>A0A2C6KJ33</accession>
<dbReference type="EMBL" id="MIGC01000877">
    <property type="protein sequence ID" value="PHJ24051.1"/>
    <property type="molecule type" value="Genomic_DNA"/>
</dbReference>
<keyword evidence="3" id="KW-1185">Reference proteome</keyword>
<dbReference type="AlphaFoldDB" id="A0A2C6KJ33"/>
<feature type="compositionally biased region" description="Basic and acidic residues" evidence="1">
    <location>
        <begin position="367"/>
        <end position="386"/>
    </location>
</feature>
<feature type="region of interest" description="Disordered" evidence="1">
    <location>
        <begin position="347"/>
        <end position="430"/>
    </location>
</feature>
<feature type="region of interest" description="Disordered" evidence="1">
    <location>
        <begin position="76"/>
        <end position="324"/>
    </location>
</feature>
<feature type="compositionally biased region" description="Basic and acidic residues" evidence="1">
    <location>
        <begin position="165"/>
        <end position="176"/>
    </location>
</feature>
<feature type="compositionally biased region" description="Basic and acidic residues" evidence="1">
    <location>
        <begin position="138"/>
        <end position="147"/>
    </location>
</feature>
<feature type="region of interest" description="Disordered" evidence="1">
    <location>
        <begin position="657"/>
        <end position="695"/>
    </location>
</feature>
<organism evidence="2 3">
    <name type="scientific">Cystoisospora suis</name>
    <dbReference type="NCBI Taxonomy" id="483139"/>
    <lineage>
        <taxon>Eukaryota</taxon>
        <taxon>Sar</taxon>
        <taxon>Alveolata</taxon>
        <taxon>Apicomplexa</taxon>
        <taxon>Conoidasida</taxon>
        <taxon>Coccidia</taxon>
        <taxon>Eucoccidiorida</taxon>
        <taxon>Eimeriorina</taxon>
        <taxon>Sarcocystidae</taxon>
        <taxon>Cystoisospora</taxon>
    </lineage>
</organism>
<protein>
    <submittedName>
        <fullName evidence="2">Uncharacterized protein</fullName>
    </submittedName>
</protein>
<comment type="caution">
    <text evidence="2">The sequence shown here is derived from an EMBL/GenBank/DDBJ whole genome shotgun (WGS) entry which is preliminary data.</text>
</comment>
<feature type="compositionally biased region" description="Pro residues" evidence="1">
    <location>
        <begin position="465"/>
        <end position="474"/>
    </location>
</feature>
<dbReference type="VEuPathDB" id="ToxoDB:CSUI_002103"/>
<dbReference type="GeneID" id="94425516"/>
<evidence type="ECO:0000313" key="2">
    <source>
        <dbReference type="EMBL" id="PHJ24051.1"/>
    </source>
</evidence>
<gene>
    <name evidence="2" type="ORF">CSUI_002103</name>
</gene>
<feature type="compositionally biased region" description="Low complexity" evidence="1">
    <location>
        <begin position="475"/>
        <end position="492"/>
    </location>
</feature>
<evidence type="ECO:0000313" key="3">
    <source>
        <dbReference type="Proteomes" id="UP000221165"/>
    </source>
</evidence>
<dbReference type="OrthoDB" id="334006at2759"/>
<reference evidence="2 3" key="1">
    <citation type="journal article" date="2017" name="Int. J. Parasitol.">
        <title>The genome of the protozoan parasite Cystoisospora suis and a reverse vaccinology approach to identify vaccine candidates.</title>
        <authorList>
            <person name="Palmieri N."/>
            <person name="Shrestha A."/>
            <person name="Ruttkowski B."/>
            <person name="Beck T."/>
            <person name="Vogl C."/>
            <person name="Tomley F."/>
            <person name="Blake D.P."/>
            <person name="Joachim A."/>
        </authorList>
    </citation>
    <scope>NUCLEOTIDE SEQUENCE [LARGE SCALE GENOMIC DNA]</scope>
    <source>
        <strain evidence="2 3">Wien I</strain>
    </source>
</reference>
<feature type="compositionally biased region" description="Low complexity" evidence="1">
    <location>
        <begin position="106"/>
        <end position="125"/>
    </location>
</feature>
<proteinExistence type="predicted"/>
<feature type="region of interest" description="Disordered" evidence="1">
    <location>
        <begin position="1"/>
        <end position="58"/>
    </location>
</feature>
<feature type="region of interest" description="Disordered" evidence="1">
    <location>
        <begin position="453"/>
        <end position="497"/>
    </location>
</feature>
<dbReference type="Proteomes" id="UP000221165">
    <property type="component" value="Unassembled WGS sequence"/>
</dbReference>
<feature type="compositionally biased region" description="Low complexity" evidence="1">
    <location>
        <begin position="388"/>
        <end position="424"/>
    </location>
</feature>
<feature type="compositionally biased region" description="Low complexity" evidence="1">
    <location>
        <begin position="250"/>
        <end position="281"/>
    </location>
</feature>